<feature type="transmembrane region" description="Helical" evidence="1">
    <location>
        <begin position="20"/>
        <end position="43"/>
    </location>
</feature>
<feature type="transmembrane region" description="Helical" evidence="1">
    <location>
        <begin position="49"/>
        <end position="73"/>
    </location>
</feature>
<evidence type="ECO:0000313" key="3">
    <source>
        <dbReference type="Proteomes" id="UP000321085"/>
    </source>
</evidence>
<dbReference type="OrthoDB" id="9877538at2"/>
<keyword evidence="3" id="KW-1185">Reference proteome</keyword>
<keyword evidence="1" id="KW-0472">Membrane</keyword>
<evidence type="ECO:0000313" key="2">
    <source>
        <dbReference type="EMBL" id="GEO12970.1"/>
    </source>
</evidence>
<dbReference type="RefSeq" id="WP_114185132.1">
    <property type="nucleotide sequence ID" value="NZ_BJYU01000004.1"/>
</dbReference>
<dbReference type="AlphaFoldDB" id="A0A512BLY6"/>
<comment type="caution">
    <text evidence="2">The sequence shown here is derived from an EMBL/GenBank/DDBJ whole genome shotgun (WGS) entry which is preliminary data.</text>
</comment>
<keyword evidence="1" id="KW-0812">Transmembrane</keyword>
<dbReference type="EMBL" id="BJYU01000004">
    <property type="protein sequence ID" value="GEO12970.1"/>
    <property type="molecule type" value="Genomic_DNA"/>
</dbReference>
<reference evidence="2 3" key="1">
    <citation type="submission" date="2019-07" db="EMBL/GenBank/DDBJ databases">
        <title>Whole genome shotgun sequence of Microvirga aerophila NBRC 106136.</title>
        <authorList>
            <person name="Hosoyama A."/>
            <person name="Uohara A."/>
            <person name="Ohji S."/>
            <person name="Ichikawa N."/>
        </authorList>
    </citation>
    <scope>NUCLEOTIDE SEQUENCE [LARGE SCALE GENOMIC DNA]</scope>
    <source>
        <strain evidence="2 3">NBRC 106136</strain>
    </source>
</reference>
<sequence>MSILARLYKLYSHVETLFSLGGWILWLIGLTGAGITAAASAYTSWYWDSYGWVGVAAAGLSAWLLFALSLPLIAVGIRLMRPPAAPHLSQVTSAPEGLAEVPDQLGNLKNKLSGLAQAWITADRVRDEGFERIRSDIGGLNDRLTKIEVSLRPKGGGILAGGLDRKSESRLEDLEAKLEDAWNYTSSVKDSLQDALDQQKAVYDQQYWLLVTSLRARDAEAMLREADTLIMRLGPKLTAADSYESGVLWSKDHNLWGHSISKIDWVMSQWWKEKHQSLLDLKHYDFEHKDRKAPTHILVDQEKNAIRYKQVCIVQERYMRLRSDLFSYLDSKARELPG</sequence>
<proteinExistence type="predicted"/>
<evidence type="ECO:0000256" key="1">
    <source>
        <dbReference type="SAM" id="Phobius"/>
    </source>
</evidence>
<name>A0A512BLY6_9HYPH</name>
<accession>A0A512BLY6</accession>
<keyword evidence="1" id="KW-1133">Transmembrane helix</keyword>
<protein>
    <submittedName>
        <fullName evidence="2">Uncharacterized protein</fullName>
    </submittedName>
</protein>
<organism evidence="2 3">
    <name type="scientific">Microvirga aerophila</name>
    <dbReference type="NCBI Taxonomy" id="670291"/>
    <lineage>
        <taxon>Bacteria</taxon>
        <taxon>Pseudomonadati</taxon>
        <taxon>Pseudomonadota</taxon>
        <taxon>Alphaproteobacteria</taxon>
        <taxon>Hyphomicrobiales</taxon>
        <taxon>Methylobacteriaceae</taxon>
        <taxon>Microvirga</taxon>
    </lineage>
</organism>
<gene>
    <name evidence="2" type="ORF">MAE02_06660</name>
</gene>
<dbReference type="Proteomes" id="UP000321085">
    <property type="component" value="Unassembled WGS sequence"/>
</dbReference>